<dbReference type="Gene3D" id="3.30.56.110">
    <property type="entry name" value="Protein of unknown function DUF2237"/>
    <property type="match status" value="1"/>
</dbReference>
<dbReference type="Pfam" id="PF09996">
    <property type="entry name" value="DUF2237"/>
    <property type="match status" value="1"/>
</dbReference>
<protein>
    <submittedName>
        <fullName evidence="1">DUF2237 domain-containing protein</fullName>
    </submittedName>
</protein>
<dbReference type="AlphaFoldDB" id="A0A520MXD1"/>
<dbReference type="EMBL" id="SHBF01000037">
    <property type="protein sequence ID" value="RZO25887.1"/>
    <property type="molecule type" value="Genomic_DNA"/>
</dbReference>
<sequence>MKMKQINIFDEVIEECCSNPITGYFRDGFCHTDELDRGLHVVCAQITDEFLDFSKSRGNDLSTPRPEFNFPGLKEGDSWCLCAERWKEAYECGFAPKIYLKRTNKKALKVIDLNILKKYSIDLE</sequence>
<evidence type="ECO:0000313" key="2">
    <source>
        <dbReference type="Proteomes" id="UP000318710"/>
    </source>
</evidence>
<dbReference type="PANTHER" id="PTHR37466:SF1">
    <property type="entry name" value="SLR1628 PROTEIN"/>
    <property type="match status" value="1"/>
</dbReference>
<organism evidence="1 2">
    <name type="scientific">SAR86 cluster bacterium</name>
    <dbReference type="NCBI Taxonomy" id="2030880"/>
    <lineage>
        <taxon>Bacteria</taxon>
        <taxon>Pseudomonadati</taxon>
        <taxon>Pseudomonadota</taxon>
        <taxon>Gammaproteobacteria</taxon>
        <taxon>SAR86 cluster</taxon>
    </lineage>
</organism>
<dbReference type="InterPro" id="IPR018714">
    <property type="entry name" value="DUF2237"/>
</dbReference>
<comment type="caution">
    <text evidence="1">The sequence shown here is derived from an EMBL/GenBank/DDBJ whole genome shotgun (WGS) entry which is preliminary data.</text>
</comment>
<name>A0A520MXD1_9GAMM</name>
<proteinExistence type="predicted"/>
<dbReference type="PANTHER" id="PTHR37466">
    <property type="entry name" value="SLR1628 PROTEIN"/>
    <property type="match status" value="1"/>
</dbReference>
<gene>
    <name evidence="1" type="ORF">EVA93_04645</name>
</gene>
<reference evidence="1 2" key="1">
    <citation type="submission" date="2019-02" db="EMBL/GenBank/DDBJ databases">
        <title>Prokaryotic population dynamics and viral predation in marine succession experiment using metagenomics: the confinement effect.</title>
        <authorList>
            <person name="Haro-Moreno J.M."/>
            <person name="Rodriguez-Valera F."/>
            <person name="Lopez-Perez M."/>
        </authorList>
    </citation>
    <scope>NUCLEOTIDE SEQUENCE [LARGE SCALE GENOMIC DNA]</scope>
    <source>
        <strain evidence="1">MED-G160</strain>
    </source>
</reference>
<evidence type="ECO:0000313" key="1">
    <source>
        <dbReference type="EMBL" id="RZO25887.1"/>
    </source>
</evidence>
<accession>A0A520MXD1</accession>
<dbReference type="Proteomes" id="UP000318710">
    <property type="component" value="Unassembled WGS sequence"/>
</dbReference>